<dbReference type="RefSeq" id="WP_184202429.1">
    <property type="nucleotide sequence ID" value="NZ_JACHGW010000004.1"/>
</dbReference>
<sequence length="395" mass="45350">MPGVYKQLLFMSDYPPGTVAGAPVIVRQLLRHYDMEKLDVFCCRTWHENQKPVVTQSFLPCPHTTFESVKRFDLRPRRFFSPIQSSIDCGRIKTIVAKGKEVIAKRGVEAILTAPYGCEFSMAAYYLSKELNIPLYVFITDDWDKANPYLLPNWIIDRHHTDFLKHAERLWLISPSMIRVYKERFGVDGEFMHHFLEADACKTIRQELAPPDDKIALVYTGSINNMFESTMQWFCDWLNQGLEFDGKPVELTIYTQQEPTSYLGPAVKWGGFVAMEEIPQKLAQAHLATILISFTDHPVISKMIRTSIYTKTIDYLATGTPTLVVSPPYAAEVEYFKDATSVVTAMDKEAVKAALLRLLKDAEYTKTLQQAGFDLVEQRHSRTALQRIFLRHFEK</sequence>
<protein>
    <submittedName>
        <fullName evidence="1">Glycosyltransferase involved in cell wall biosynthesis</fullName>
    </submittedName>
</protein>
<dbReference type="Proteomes" id="UP000520814">
    <property type="component" value="Unassembled WGS sequence"/>
</dbReference>
<organism evidence="1 2">
    <name type="scientific">Armatimonas rosea</name>
    <dbReference type="NCBI Taxonomy" id="685828"/>
    <lineage>
        <taxon>Bacteria</taxon>
        <taxon>Bacillati</taxon>
        <taxon>Armatimonadota</taxon>
        <taxon>Armatimonadia</taxon>
        <taxon>Armatimonadales</taxon>
        <taxon>Armatimonadaceae</taxon>
        <taxon>Armatimonas</taxon>
    </lineage>
</organism>
<evidence type="ECO:0000313" key="1">
    <source>
        <dbReference type="EMBL" id="MBB6052796.1"/>
    </source>
</evidence>
<name>A0A7W9SU01_ARMRO</name>
<reference evidence="1 2" key="1">
    <citation type="submission" date="2020-08" db="EMBL/GenBank/DDBJ databases">
        <title>Genomic Encyclopedia of Type Strains, Phase IV (KMG-IV): sequencing the most valuable type-strain genomes for metagenomic binning, comparative biology and taxonomic classification.</title>
        <authorList>
            <person name="Goeker M."/>
        </authorList>
    </citation>
    <scope>NUCLEOTIDE SEQUENCE [LARGE SCALE GENOMIC DNA]</scope>
    <source>
        <strain evidence="1 2">DSM 23562</strain>
    </source>
</reference>
<dbReference type="AlphaFoldDB" id="A0A7W9SU01"/>
<gene>
    <name evidence="1" type="ORF">HNQ39_004617</name>
</gene>
<dbReference type="GO" id="GO:0016740">
    <property type="term" value="F:transferase activity"/>
    <property type="evidence" value="ECO:0007669"/>
    <property type="project" value="UniProtKB-KW"/>
</dbReference>
<proteinExistence type="predicted"/>
<dbReference type="EMBL" id="JACHGW010000004">
    <property type="protein sequence ID" value="MBB6052796.1"/>
    <property type="molecule type" value="Genomic_DNA"/>
</dbReference>
<dbReference type="SUPFAM" id="SSF53756">
    <property type="entry name" value="UDP-Glycosyltransferase/glycogen phosphorylase"/>
    <property type="match status" value="1"/>
</dbReference>
<comment type="caution">
    <text evidence="1">The sequence shown here is derived from an EMBL/GenBank/DDBJ whole genome shotgun (WGS) entry which is preliminary data.</text>
</comment>
<keyword evidence="2" id="KW-1185">Reference proteome</keyword>
<evidence type="ECO:0000313" key="2">
    <source>
        <dbReference type="Proteomes" id="UP000520814"/>
    </source>
</evidence>
<keyword evidence="1" id="KW-0808">Transferase</keyword>
<dbReference type="Gene3D" id="3.40.50.2000">
    <property type="entry name" value="Glycogen Phosphorylase B"/>
    <property type="match status" value="1"/>
</dbReference>
<accession>A0A7W9SU01</accession>